<feature type="chain" id="PRO_5005875075" evidence="1">
    <location>
        <begin position="23"/>
        <end position="110"/>
    </location>
</feature>
<dbReference type="EMBL" id="LAQT01000037">
    <property type="protein sequence ID" value="KPC49409.1"/>
    <property type="molecule type" value="Genomic_DNA"/>
</dbReference>
<name>A0A0N1JRK1_9NEIS</name>
<organism evidence="2 3">
    <name type="scientific">Amantichitinum ursilacus</name>
    <dbReference type="NCBI Taxonomy" id="857265"/>
    <lineage>
        <taxon>Bacteria</taxon>
        <taxon>Pseudomonadati</taxon>
        <taxon>Pseudomonadota</taxon>
        <taxon>Betaproteobacteria</taxon>
        <taxon>Neisseriales</taxon>
        <taxon>Chitinibacteraceae</taxon>
        <taxon>Amantichitinum</taxon>
    </lineage>
</organism>
<dbReference type="OrthoDB" id="8590207at2"/>
<gene>
    <name evidence="2" type="ORF">WG78_20980</name>
</gene>
<dbReference type="RefSeq" id="WP_053939757.1">
    <property type="nucleotide sequence ID" value="NZ_LAQT01000037.1"/>
</dbReference>
<proteinExistence type="predicted"/>
<accession>A0A0N1JRK1</accession>
<feature type="signal peptide" evidence="1">
    <location>
        <begin position="1"/>
        <end position="22"/>
    </location>
</feature>
<dbReference type="STRING" id="857265.WG78_20980"/>
<keyword evidence="3" id="KW-1185">Reference proteome</keyword>
<dbReference type="AlphaFoldDB" id="A0A0N1JRK1"/>
<reference evidence="2 3" key="1">
    <citation type="submission" date="2015-07" db="EMBL/GenBank/DDBJ databases">
        <title>Draft genome sequence of the Amantichitinum ursilacus IGB-41, a new chitin-degrading bacterium.</title>
        <authorList>
            <person name="Kirstahler P."/>
            <person name="Guenther M."/>
            <person name="Grumaz C."/>
            <person name="Rupp S."/>
            <person name="Zibek S."/>
            <person name="Sohn K."/>
        </authorList>
    </citation>
    <scope>NUCLEOTIDE SEQUENCE [LARGE SCALE GENOMIC DNA]</scope>
    <source>
        <strain evidence="2 3">IGB-41</strain>
    </source>
</reference>
<evidence type="ECO:0000256" key="1">
    <source>
        <dbReference type="SAM" id="SignalP"/>
    </source>
</evidence>
<keyword evidence="1" id="KW-0732">Signal</keyword>
<protein>
    <submittedName>
        <fullName evidence="2">Uncharacterized protein</fullName>
    </submittedName>
</protein>
<sequence length="110" mass="12194">MRKPFALLVLLFGMMLSSLSFAGRVLPANGKLGVLDHYQLNAVSIDGTAQPTAAAIRVYGTNNLLLPPQQVPDNSNIWYTTEANGNVWKIWLISDDELAQIKQQLKKQQN</sequence>
<comment type="caution">
    <text evidence="2">The sequence shown here is derived from an EMBL/GenBank/DDBJ whole genome shotgun (WGS) entry which is preliminary data.</text>
</comment>
<evidence type="ECO:0000313" key="3">
    <source>
        <dbReference type="Proteomes" id="UP000037939"/>
    </source>
</evidence>
<evidence type="ECO:0000313" key="2">
    <source>
        <dbReference type="EMBL" id="KPC49409.1"/>
    </source>
</evidence>
<dbReference type="Proteomes" id="UP000037939">
    <property type="component" value="Unassembled WGS sequence"/>
</dbReference>